<feature type="non-terminal residue" evidence="1">
    <location>
        <position position="1"/>
    </location>
</feature>
<evidence type="ECO:0000313" key="1">
    <source>
        <dbReference type="EMBL" id="KKL96283.1"/>
    </source>
</evidence>
<dbReference type="AlphaFoldDB" id="A0A0F9GC57"/>
<protein>
    <submittedName>
        <fullName evidence="1">Uncharacterized protein</fullName>
    </submittedName>
</protein>
<organism evidence="1">
    <name type="scientific">marine sediment metagenome</name>
    <dbReference type="NCBI Taxonomy" id="412755"/>
    <lineage>
        <taxon>unclassified sequences</taxon>
        <taxon>metagenomes</taxon>
        <taxon>ecological metagenomes</taxon>
    </lineage>
</organism>
<reference evidence="1" key="1">
    <citation type="journal article" date="2015" name="Nature">
        <title>Complex archaea that bridge the gap between prokaryotes and eukaryotes.</title>
        <authorList>
            <person name="Spang A."/>
            <person name="Saw J.H."/>
            <person name="Jorgensen S.L."/>
            <person name="Zaremba-Niedzwiedzka K."/>
            <person name="Martijn J."/>
            <person name="Lind A.E."/>
            <person name="van Eijk R."/>
            <person name="Schleper C."/>
            <person name="Guy L."/>
            <person name="Ettema T.J."/>
        </authorList>
    </citation>
    <scope>NUCLEOTIDE SEQUENCE</scope>
</reference>
<dbReference type="EMBL" id="LAZR01018473">
    <property type="protein sequence ID" value="KKL96283.1"/>
    <property type="molecule type" value="Genomic_DNA"/>
</dbReference>
<gene>
    <name evidence="1" type="ORF">LCGC14_1846010</name>
</gene>
<sequence length="618" mass="67219">LTELDFQTGPFLPENDTATTIASSALTGSVTLTASTNIFKSASGASHVGSIWQFNQVGGSPSITGTFSANGISIATSEFSGGYSFTTSGTWTGNIVLQRSTNDGISWRNALVPLAADTNYDNPGETEEDGATYRAVMSNYGSGTATYNITVHDETNRGVVRITGVASGTSATATVLNDLVSTTATTQWREGYWSDFRGWPKAGVVHQQRLVFGGSTSSPQTIWFGKQDPDEFENFLEGTLDTSAFTIALEGQNQIRWLLSQDYMFIGTSGTVGKWGEQGKAVTPTSPNYQEQTRHGSAAIQAGLGGDAVLYVERGTRKVRQFSFDLQVDKYLSPDLTILSPEITESGITEIAFQLRPDPILWCVLGDGNIATLTYQRDQSIAAWAKQLTDGDFRSVAIIPGQSGTNENEVWVIAERTINSSQVFYIEQFQPQEWGSDDNDAWFVDAGITYDGVSTDTFTGADHLEAETVSIYADLLIESPEVVVSGGFTIDNAAERVLVGMAYTSKLETLPLVIDPQDRAKDKEVKSLWFDLYKTGAFQYGNGASSVLTNFNFKNNLDLDNATEAQDLDVDPATSIVRPVLCRWVYGSMKKQTIYLESSQPMPLTVRSITASYNFYGD</sequence>
<proteinExistence type="predicted"/>
<comment type="caution">
    <text evidence="1">The sequence shown here is derived from an EMBL/GenBank/DDBJ whole genome shotgun (WGS) entry which is preliminary data.</text>
</comment>
<accession>A0A0F9GC57</accession>
<name>A0A0F9GC57_9ZZZZ</name>